<dbReference type="OrthoDB" id="5334646at2"/>
<evidence type="ECO:0000313" key="1">
    <source>
        <dbReference type="EMBL" id="QFR49229.1"/>
    </source>
</evidence>
<evidence type="ECO:0000313" key="2">
    <source>
        <dbReference type="Proteomes" id="UP000326944"/>
    </source>
</evidence>
<accession>A0A5P8P0K6</accession>
<dbReference type="Proteomes" id="UP000326944">
    <property type="component" value="Chromosome"/>
</dbReference>
<proteinExistence type="predicted"/>
<reference evidence="1 2" key="1">
    <citation type="submission" date="2019-09" db="EMBL/GenBank/DDBJ databases">
        <title>Sulfurimonas gotlandica sp. nov., a chemoautotrophic and psychrotolerant epsilonproteobacterium isolated from a pelagic redoxcline, and an emended description of the genus Sulfurimonas.</title>
        <authorList>
            <person name="Wang S."/>
            <person name="Jiang L."/>
            <person name="Shao S."/>
        </authorList>
    </citation>
    <scope>NUCLEOTIDE SEQUENCE [LARGE SCALE GENOMIC DNA]</scope>
    <source>
        <strain evidence="1 2">GYSZ_1</strain>
    </source>
</reference>
<sequence>MFDTKEQLEEYIEKIFNNLELFEWDVLHVSTNTDRAEVIEILAKKFVHESLKNDINFLYITDIENIKYNKIKQAMFKEIVGEWVFFCDDVLSYSKDDALNAVKKEGRVNFINKIVSSYFQKFHSIIFTEMFDSFLELFNNMPITKNKQIFIDKILQSSLNRDAKSITIRKFSQLYGRVRIAQDLKNKEITKLNLRIKELMSKLHSTQDINYDEDNELLYDIEDLQEDLEDLEEKGLYEFDELIAKLRENMLESMRIASLGV</sequence>
<dbReference type="AlphaFoldDB" id="A0A5P8P0K6"/>
<keyword evidence="2" id="KW-1185">Reference proteome</keyword>
<name>A0A5P8P0K6_9BACT</name>
<dbReference type="RefSeq" id="WP_152307172.1">
    <property type="nucleotide sequence ID" value="NZ_CP043617.1"/>
</dbReference>
<protein>
    <submittedName>
        <fullName evidence="1">Uncharacterized protein</fullName>
    </submittedName>
</protein>
<dbReference type="EMBL" id="CP043617">
    <property type="protein sequence ID" value="QFR49229.1"/>
    <property type="molecule type" value="Genomic_DNA"/>
</dbReference>
<organism evidence="1 2">
    <name type="scientific">Sulfurimonas lithotrophica</name>
    <dbReference type="NCBI Taxonomy" id="2590022"/>
    <lineage>
        <taxon>Bacteria</taxon>
        <taxon>Pseudomonadati</taxon>
        <taxon>Campylobacterota</taxon>
        <taxon>Epsilonproteobacteria</taxon>
        <taxon>Campylobacterales</taxon>
        <taxon>Sulfurimonadaceae</taxon>
        <taxon>Sulfurimonas</taxon>
    </lineage>
</organism>
<dbReference type="KEGG" id="sulg:FJR48_05595"/>
<gene>
    <name evidence="1" type="ORF">FJR48_05595</name>
</gene>